<protein>
    <submittedName>
        <fullName evidence="1">Uncharacterized protein</fullName>
    </submittedName>
</protein>
<dbReference type="Proteomes" id="UP000193570">
    <property type="component" value="Unassembled WGS sequence"/>
</dbReference>
<evidence type="ECO:0000313" key="2">
    <source>
        <dbReference type="Proteomes" id="UP000193570"/>
    </source>
</evidence>
<organism evidence="1 2">
    <name type="scientific">Roseivivax jejudonensis</name>
    <dbReference type="NCBI Taxonomy" id="1529041"/>
    <lineage>
        <taxon>Bacteria</taxon>
        <taxon>Pseudomonadati</taxon>
        <taxon>Pseudomonadota</taxon>
        <taxon>Alphaproteobacteria</taxon>
        <taxon>Rhodobacterales</taxon>
        <taxon>Roseobacteraceae</taxon>
        <taxon>Roseivivax</taxon>
    </lineage>
</organism>
<dbReference type="AlphaFoldDB" id="A0A1X7AAP9"/>
<dbReference type="EMBL" id="FWFK01000011">
    <property type="protein sequence ID" value="SLN74670.1"/>
    <property type="molecule type" value="Genomic_DNA"/>
</dbReference>
<dbReference type="RefSeq" id="WP_268794714.1">
    <property type="nucleotide sequence ID" value="NZ_FWFK01000011.1"/>
</dbReference>
<reference evidence="1 2" key="1">
    <citation type="submission" date="2017-03" db="EMBL/GenBank/DDBJ databases">
        <authorList>
            <person name="Afonso C.L."/>
            <person name="Miller P.J."/>
            <person name="Scott M.A."/>
            <person name="Spackman E."/>
            <person name="Goraichik I."/>
            <person name="Dimitrov K.M."/>
            <person name="Suarez D.L."/>
            <person name="Swayne D.E."/>
        </authorList>
    </citation>
    <scope>NUCLEOTIDE SEQUENCE [LARGE SCALE GENOMIC DNA]</scope>
    <source>
        <strain evidence="1 2">CECT 8625</strain>
    </source>
</reference>
<sequence>MRLGLYLGLGNRRGGGIPANAVFYNGEPVTYDGEYVTYEAE</sequence>
<name>A0A1X7AAP9_9RHOB</name>
<accession>A0A1X7AAP9</accession>
<keyword evidence="2" id="KW-1185">Reference proteome</keyword>
<gene>
    <name evidence="1" type="ORF">ROJ8625_04078</name>
</gene>
<proteinExistence type="predicted"/>
<evidence type="ECO:0000313" key="1">
    <source>
        <dbReference type="EMBL" id="SLN74670.1"/>
    </source>
</evidence>